<comment type="caution">
    <text evidence="2">The sequence shown here is derived from an EMBL/GenBank/DDBJ whole genome shotgun (WGS) entry which is preliminary data.</text>
</comment>
<protein>
    <submittedName>
        <fullName evidence="2">Uncharacterized protein</fullName>
    </submittedName>
</protein>
<sequence length="57" mass="6484">MGPHRYGGVILIRMTILQFVVLSTTAFHKRQSGFGCDFATIRCWAPCLRMLSIFTSF</sequence>
<evidence type="ECO:0000313" key="2">
    <source>
        <dbReference type="EMBL" id="KAG6679243.1"/>
    </source>
</evidence>
<evidence type="ECO:0000256" key="1">
    <source>
        <dbReference type="SAM" id="SignalP"/>
    </source>
</evidence>
<accession>A0A922DBB7</accession>
<dbReference type="Proteomes" id="UP000811246">
    <property type="component" value="Chromosome 14"/>
</dbReference>
<keyword evidence="1" id="KW-0732">Signal</keyword>
<name>A0A922DBB7_CARIL</name>
<gene>
    <name evidence="2" type="ORF">I3842_14G120400</name>
</gene>
<dbReference type="AlphaFoldDB" id="A0A922DBB7"/>
<proteinExistence type="predicted"/>
<dbReference type="EMBL" id="CM031838">
    <property type="protein sequence ID" value="KAG6679243.1"/>
    <property type="molecule type" value="Genomic_DNA"/>
</dbReference>
<feature type="signal peptide" evidence="1">
    <location>
        <begin position="1"/>
        <end position="26"/>
    </location>
</feature>
<evidence type="ECO:0000313" key="3">
    <source>
        <dbReference type="Proteomes" id="UP000811246"/>
    </source>
</evidence>
<feature type="chain" id="PRO_5037496356" evidence="1">
    <location>
        <begin position="27"/>
        <end position="57"/>
    </location>
</feature>
<organism evidence="2 3">
    <name type="scientific">Carya illinoinensis</name>
    <name type="common">Pecan</name>
    <dbReference type="NCBI Taxonomy" id="32201"/>
    <lineage>
        <taxon>Eukaryota</taxon>
        <taxon>Viridiplantae</taxon>
        <taxon>Streptophyta</taxon>
        <taxon>Embryophyta</taxon>
        <taxon>Tracheophyta</taxon>
        <taxon>Spermatophyta</taxon>
        <taxon>Magnoliopsida</taxon>
        <taxon>eudicotyledons</taxon>
        <taxon>Gunneridae</taxon>
        <taxon>Pentapetalae</taxon>
        <taxon>rosids</taxon>
        <taxon>fabids</taxon>
        <taxon>Fagales</taxon>
        <taxon>Juglandaceae</taxon>
        <taxon>Carya</taxon>
    </lineage>
</organism>
<reference evidence="2" key="1">
    <citation type="submission" date="2021-01" db="EMBL/GenBank/DDBJ databases">
        <authorList>
            <person name="Lovell J.T."/>
            <person name="Bentley N."/>
            <person name="Bhattarai G."/>
            <person name="Jenkins J.W."/>
            <person name="Sreedasyam A."/>
            <person name="Alarcon Y."/>
            <person name="Bock C."/>
            <person name="Boston L."/>
            <person name="Carlson J."/>
            <person name="Cervantes K."/>
            <person name="Clermont K."/>
            <person name="Krom N."/>
            <person name="Kubenka K."/>
            <person name="Mamidi S."/>
            <person name="Mattison C."/>
            <person name="Monteros M."/>
            <person name="Pisani C."/>
            <person name="Plott C."/>
            <person name="Rajasekar S."/>
            <person name="Rhein H.S."/>
            <person name="Rohla C."/>
            <person name="Song M."/>
            <person name="Hilaire R.S."/>
            <person name="Shu S."/>
            <person name="Wells L."/>
            <person name="Wang X."/>
            <person name="Webber J."/>
            <person name="Heerema R.J."/>
            <person name="Klein P."/>
            <person name="Conner P."/>
            <person name="Grauke L."/>
            <person name="Grimwood J."/>
            <person name="Schmutz J."/>
            <person name="Randall J.J."/>
        </authorList>
    </citation>
    <scope>NUCLEOTIDE SEQUENCE</scope>
    <source>
        <tissue evidence="2">Leaf</tissue>
    </source>
</reference>